<dbReference type="Proteomes" id="UP000633263">
    <property type="component" value="Unassembled WGS sequence"/>
</dbReference>
<dbReference type="Gene3D" id="3.50.50.60">
    <property type="entry name" value="FAD/NAD(P)-binding domain"/>
    <property type="match status" value="1"/>
</dbReference>
<dbReference type="PANTHER" id="PTHR16128">
    <property type="entry name" value="FAD/NAD(P)-BINDING OXIDOREDUCTASE FAMILY PROTEIN"/>
    <property type="match status" value="1"/>
</dbReference>
<gene>
    <name evidence="2" type="ORF">GCM10009083_00190</name>
</gene>
<feature type="domain" description="Amine oxidase" evidence="1">
    <location>
        <begin position="140"/>
        <end position="323"/>
    </location>
</feature>
<accession>A0ABQ2CG37</accession>
<dbReference type="SUPFAM" id="SSF51905">
    <property type="entry name" value="FAD/NAD(P)-binding domain"/>
    <property type="match status" value="1"/>
</dbReference>
<proteinExistence type="predicted"/>
<dbReference type="Gene3D" id="3.90.660.10">
    <property type="match status" value="1"/>
</dbReference>
<name>A0ABQ2CG37_9GAMM</name>
<comment type="caution">
    <text evidence="2">The sequence shown here is derived from an EMBL/GenBank/DDBJ whole genome shotgun (WGS) entry which is preliminary data.</text>
</comment>
<dbReference type="RefSeq" id="WP_188634586.1">
    <property type="nucleotide sequence ID" value="NZ_BMNN01000001.1"/>
</dbReference>
<evidence type="ECO:0000313" key="2">
    <source>
        <dbReference type="EMBL" id="GGI87814.1"/>
    </source>
</evidence>
<sequence>MQDTVAQVAVIGAGLAGISAAMTLVESDLPATLFSADLPVGGRLGGAGHVDLGAQYFTARHPAFRLASREWQERGWVAEWPADLYRYDDEHGLRPSADDVQRLVAVPRMNALAGHLVQGLPLQHADIVSLRRTTDDQWFLHSGEGAEYGPFSAVIIATPPAAATELLSVAPQLQQDVARVRMRPCWAVDLQFAQPLTTPVDACFVRSGPLDWLCRDSSKPQRAAGERWVLQSTASWAEQHAGASQEQVISELALAMSRVTGLSLPQPVATTAFFWSQARPAEQLKWGALAAPRLSLYVCGDWCLGGRVENAWLSGRQAAQALLGQ</sequence>
<dbReference type="PANTHER" id="PTHR16128:SF5">
    <property type="entry name" value="FAD_NAD(P)-BINDING OXIDOREDUCTASE FAMILY PROTEIN"/>
    <property type="match status" value="1"/>
</dbReference>
<protein>
    <submittedName>
        <fullName evidence="2">FAD-dependent oxidoreductase</fullName>
    </submittedName>
</protein>
<dbReference type="Pfam" id="PF01593">
    <property type="entry name" value="Amino_oxidase"/>
    <property type="match status" value="1"/>
</dbReference>
<dbReference type="InterPro" id="IPR036188">
    <property type="entry name" value="FAD/NAD-bd_sf"/>
</dbReference>
<evidence type="ECO:0000313" key="3">
    <source>
        <dbReference type="Proteomes" id="UP000633263"/>
    </source>
</evidence>
<keyword evidence="3" id="KW-1185">Reference proteome</keyword>
<organism evidence="2 3">
    <name type="scientific">Halopseudomonas pertucinogena</name>
    <dbReference type="NCBI Taxonomy" id="86175"/>
    <lineage>
        <taxon>Bacteria</taxon>
        <taxon>Pseudomonadati</taxon>
        <taxon>Pseudomonadota</taxon>
        <taxon>Gammaproteobacteria</taxon>
        <taxon>Pseudomonadales</taxon>
        <taxon>Pseudomonadaceae</taxon>
        <taxon>Halopseudomonas</taxon>
    </lineage>
</organism>
<evidence type="ECO:0000259" key="1">
    <source>
        <dbReference type="Pfam" id="PF01593"/>
    </source>
</evidence>
<reference evidence="3" key="1">
    <citation type="journal article" date="2019" name="Int. J. Syst. Evol. Microbiol.">
        <title>The Global Catalogue of Microorganisms (GCM) 10K type strain sequencing project: providing services to taxonomists for standard genome sequencing and annotation.</title>
        <authorList>
            <consortium name="The Broad Institute Genomics Platform"/>
            <consortium name="The Broad Institute Genome Sequencing Center for Infectious Disease"/>
            <person name="Wu L."/>
            <person name="Ma J."/>
        </authorList>
    </citation>
    <scope>NUCLEOTIDE SEQUENCE [LARGE SCALE GENOMIC DNA]</scope>
    <source>
        <strain evidence="3">JCM 11590</strain>
    </source>
</reference>
<dbReference type="EMBL" id="BMNN01000001">
    <property type="protein sequence ID" value="GGI87814.1"/>
    <property type="molecule type" value="Genomic_DNA"/>
</dbReference>
<dbReference type="InterPro" id="IPR002937">
    <property type="entry name" value="Amino_oxidase"/>
</dbReference>